<dbReference type="InterPro" id="IPR046947">
    <property type="entry name" value="LytR-like"/>
</dbReference>
<dbReference type="InterPro" id="IPR001789">
    <property type="entry name" value="Sig_transdc_resp-reg_receiver"/>
</dbReference>
<dbReference type="Gene3D" id="3.40.50.2300">
    <property type="match status" value="1"/>
</dbReference>
<dbReference type="InterPro" id="IPR011006">
    <property type="entry name" value="CheY-like_superfamily"/>
</dbReference>
<feature type="domain" description="Response regulatory" evidence="3">
    <location>
        <begin position="3"/>
        <end position="116"/>
    </location>
</feature>
<organism evidence="5 6">
    <name type="scientific">Elongatibacter sediminis</name>
    <dbReference type="NCBI Taxonomy" id="3119006"/>
    <lineage>
        <taxon>Bacteria</taxon>
        <taxon>Pseudomonadati</taxon>
        <taxon>Pseudomonadota</taxon>
        <taxon>Gammaproteobacteria</taxon>
        <taxon>Chromatiales</taxon>
        <taxon>Wenzhouxiangellaceae</taxon>
        <taxon>Elongatibacter</taxon>
    </lineage>
</organism>
<proteinExistence type="predicted"/>
<keyword evidence="6" id="KW-1185">Reference proteome</keyword>
<dbReference type="FunFam" id="3.40.50.2300:FF:000051">
    <property type="entry name" value="Two-component response regulator yehT"/>
    <property type="match status" value="1"/>
</dbReference>
<evidence type="ECO:0000256" key="2">
    <source>
        <dbReference type="PROSITE-ProRule" id="PRU00169"/>
    </source>
</evidence>
<dbReference type="SMART" id="SM00448">
    <property type="entry name" value="REC"/>
    <property type="match status" value="1"/>
</dbReference>
<feature type="domain" description="HTH LytTR-type" evidence="4">
    <location>
        <begin position="164"/>
        <end position="266"/>
    </location>
</feature>
<evidence type="ECO:0000259" key="4">
    <source>
        <dbReference type="PROSITE" id="PS50930"/>
    </source>
</evidence>
<dbReference type="RefSeq" id="WP_354696734.1">
    <property type="nucleotide sequence ID" value="NZ_JAZHOG010000014.1"/>
</dbReference>
<feature type="modified residue" description="4-aspartylphosphate" evidence="2">
    <location>
        <position position="54"/>
    </location>
</feature>
<gene>
    <name evidence="5" type="ORF">V3330_17410</name>
</gene>
<dbReference type="SUPFAM" id="SSF52172">
    <property type="entry name" value="CheY-like"/>
    <property type="match status" value="1"/>
</dbReference>
<dbReference type="PROSITE" id="PS50930">
    <property type="entry name" value="HTH_LYTTR"/>
    <property type="match status" value="1"/>
</dbReference>
<dbReference type="Proteomes" id="UP001359886">
    <property type="component" value="Unassembled WGS sequence"/>
</dbReference>
<protein>
    <submittedName>
        <fullName evidence="5">Response regulator</fullName>
    </submittedName>
</protein>
<comment type="caution">
    <text evidence="5">The sequence shown here is derived from an EMBL/GenBank/DDBJ whole genome shotgun (WGS) entry which is preliminary data.</text>
</comment>
<dbReference type="PANTHER" id="PTHR37299:SF1">
    <property type="entry name" value="STAGE 0 SPORULATION PROTEIN A HOMOLOG"/>
    <property type="match status" value="1"/>
</dbReference>
<dbReference type="Pfam" id="PF00072">
    <property type="entry name" value="Response_reg"/>
    <property type="match status" value="1"/>
</dbReference>
<keyword evidence="1" id="KW-0902">Two-component regulatory system</keyword>
<dbReference type="GO" id="GO:0000156">
    <property type="term" value="F:phosphorelay response regulator activity"/>
    <property type="evidence" value="ECO:0007669"/>
    <property type="project" value="InterPro"/>
</dbReference>
<dbReference type="AlphaFoldDB" id="A0AAW9RGK6"/>
<dbReference type="CDD" id="cd17532">
    <property type="entry name" value="REC_LytTR_AlgR-like"/>
    <property type="match status" value="1"/>
</dbReference>
<sequence length="266" mass="30425">MLRTLIVDDEALARRGLRHRLQSVRDVHVIGEARNGREALKVIQEHQPDLVFLDIQMPGMDGFDVLRALEPDKLPSIVFVTAFDDFAIKAFEANAVDYILKPIEGERLLDALQRVRDRQGARKARKERRSLLNLVSEIAGEPIDSVAALGDKDLDRLKKKPARLAIKDGGKTTWVKQEDIEWVDAAGDYMCVHANGETHIMRKTMKQLEQELDPKLLQRVHRSAIVNIKHVREMQSHINGEYFLTLTSGHTLKLSRTYKDKLKYFS</sequence>
<dbReference type="PROSITE" id="PS50110">
    <property type="entry name" value="RESPONSE_REGULATORY"/>
    <property type="match status" value="1"/>
</dbReference>
<evidence type="ECO:0000256" key="1">
    <source>
        <dbReference type="ARBA" id="ARBA00023012"/>
    </source>
</evidence>
<dbReference type="EMBL" id="JAZHOG010000014">
    <property type="protein sequence ID" value="MEJ8569408.1"/>
    <property type="molecule type" value="Genomic_DNA"/>
</dbReference>
<name>A0AAW9RGK6_9GAMM</name>
<dbReference type="PANTHER" id="PTHR37299">
    <property type="entry name" value="TRANSCRIPTIONAL REGULATOR-RELATED"/>
    <property type="match status" value="1"/>
</dbReference>
<accession>A0AAW9RGK6</accession>
<reference evidence="5 6" key="1">
    <citation type="submission" date="2024-02" db="EMBL/GenBank/DDBJ databases">
        <title>A novel Wenzhouxiangellaceae bacterium, isolated from coastal sediments.</title>
        <authorList>
            <person name="Du Z.-J."/>
            <person name="Ye Y.-Q."/>
            <person name="Zhang X.-Y."/>
        </authorList>
    </citation>
    <scope>NUCLEOTIDE SEQUENCE [LARGE SCALE GENOMIC DNA]</scope>
    <source>
        <strain evidence="5 6">CH-27</strain>
    </source>
</reference>
<dbReference type="Pfam" id="PF04397">
    <property type="entry name" value="LytTR"/>
    <property type="match status" value="1"/>
</dbReference>
<evidence type="ECO:0000259" key="3">
    <source>
        <dbReference type="PROSITE" id="PS50110"/>
    </source>
</evidence>
<evidence type="ECO:0000313" key="6">
    <source>
        <dbReference type="Proteomes" id="UP001359886"/>
    </source>
</evidence>
<dbReference type="SMART" id="SM00850">
    <property type="entry name" value="LytTR"/>
    <property type="match status" value="1"/>
</dbReference>
<dbReference type="GO" id="GO:0003677">
    <property type="term" value="F:DNA binding"/>
    <property type="evidence" value="ECO:0007669"/>
    <property type="project" value="InterPro"/>
</dbReference>
<dbReference type="InterPro" id="IPR007492">
    <property type="entry name" value="LytTR_DNA-bd_dom"/>
</dbReference>
<dbReference type="Gene3D" id="2.40.50.1020">
    <property type="entry name" value="LytTr DNA-binding domain"/>
    <property type="match status" value="1"/>
</dbReference>
<keyword evidence="2" id="KW-0597">Phosphoprotein</keyword>
<evidence type="ECO:0000313" key="5">
    <source>
        <dbReference type="EMBL" id="MEJ8569408.1"/>
    </source>
</evidence>